<dbReference type="Gene3D" id="3.40.50.300">
    <property type="entry name" value="P-loop containing nucleotide triphosphate hydrolases"/>
    <property type="match status" value="1"/>
</dbReference>
<feature type="domain" description="Signal transduction histidine kinase osmosensitive K+ channel sensor N-terminal" evidence="4">
    <location>
        <begin position="20"/>
        <end position="72"/>
    </location>
</feature>
<evidence type="ECO:0000256" key="2">
    <source>
        <dbReference type="ARBA" id="ARBA00022777"/>
    </source>
</evidence>
<reference evidence="5 6" key="1">
    <citation type="submission" date="2016-08" db="EMBL/GenBank/DDBJ databases">
        <title>Draft genome sequence of Candidatus Piscirickettsia litoralis, from seawater.</title>
        <authorList>
            <person name="Wan X."/>
            <person name="Lee A.J."/>
            <person name="Hou S."/>
            <person name="Donachie S.P."/>
        </authorList>
    </citation>
    <scope>NUCLEOTIDE SEQUENCE [LARGE SCALE GENOMIC DNA]</scope>
    <source>
        <strain evidence="5 6">Y2</strain>
    </source>
</reference>
<keyword evidence="3" id="KW-0902">Two-component regulatory system</keyword>
<dbReference type="PANTHER" id="PTHR45569">
    <property type="entry name" value="SENSOR PROTEIN KDPD"/>
    <property type="match status" value="1"/>
</dbReference>
<dbReference type="RefSeq" id="WP_069313625.1">
    <property type="nucleotide sequence ID" value="NZ_MDTU01000001.1"/>
</dbReference>
<dbReference type="InterPro" id="IPR027417">
    <property type="entry name" value="P-loop_NTPase"/>
</dbReference>
<evidence type="ECO:0000256" key="3">
    <source>
        <dbReference type="ARBA" id="ARBA00023012"/>
    </source>
</evidence>
<gene>
    <name evidence="5" type="ORF">BGC07_14165</name>
</gene>
<comment type="caution">
    <text evidence="5">The sequence shown here is derived from an EMBL/GenBank/DDBJ whole genome shotgun (WGS) entry which is preliminary data.</text>
</comment>
<evidence type="ECO:0000256" key="1">
    <source>
        <dbReference type="ARBA" id="ARBA00022679"/>
    </source>
</evidence>
<evidence type="ECO:0000259" key="4">
    <source>
        <dbReference type="Pfam" id="PF02702"/>
    </source>
</evidence>
<sequence length="77" mass="8402">MPTPNPEALLKTIQADYSGRGKLKVFLGSAPGVGKTYAMLQAAHQALKKGIDVRSAIIETHGRHETYALTKKYPDYS</sequence>
<keyword evidence="1" id="KW-0808">Transferase</keyword>
<dbReference type="EMBL" id="MDTU01000001">
    <property type="protein sequence ID" value="ODN43829.1"/>
    <property type="molecule type" value="Genomic_DNA"/>
</dbReference>
<dbReference type="InterPro" id="IPR003852">
    <property type="entry name" value="Sig_transdc_His_kinase_KdpD_N"/>
</dbReference>
<dbReference type="Proteomes" id="UP000094329">
    <property type="component" value="Unassembled WGS sequence"/>
</dbReference>
<evidence type="ECO:0000313" key="6">
    <source>
        <dbReference type="Proteomes" id="UP000094329"/>
    </source>
</evidence>
<name>A0ABX3ACE2_9GAMM</name>
<dbReference type="PANTHER" id="PTHR45569:SF1">
    <property type="entry name" value="SENSOR PROTEIN KDPD"/>
    <property type="match status" value="1"/>
</dbReference>
<organism evidence="5 6">
    <name type="scientific">Piscirickettsia litoralis</name>
    <dbReference type="NCBI Taxonomy" id="1891921"/>
    <lineage>
        <taxon>Bacteria</taxon>
        <taxon>Pseudomonadati</taxon>
        <taxon>Pseudomonadota</taxon>
        <taxon>Gammaproteobacteria</taxon>
        <taxon>Thiotrichales</taxon>
        <taxon>Piscirickettsiaceae</taxon>
        <taxon>Piscirickettsia</taxon>
    </lineage>
</organism>
<keyword evidence="2" id="KW-0418">Kinase</keyword>
<protein>
    <recommendedName>
        <fullName evidence="4">Signal transduction histidine kinase osmosensitive K+ channel sensor N-terminal domain-containing protein</fullName>
    </recommendedName>
</protein>
<dbReference type="Pfam" id="PF02702">
    <property type="entry name" value="KdpD"/>
    <property type="match status" value="1"/>
</dbReference>
<dbReference type="InterPro" id="IPR052023">
    <property type="entry name" value="Histidine_kinase_KdpD"/>
</dbReference>
<keyword evidence="6" id="KW-1185">Reference proteome</keyword>
<evidence type="ECO:0000313" key="5">
    <source>
        <dbReference type="EMBL" id="ODN43829.1"/>
    </source>
</evidence>
<proteinExistence type="predicted"/>
<accession>A0ABX3ACE2</accession>